<dbReference type="CDD" id="cd00375">
    <property type="entry name" value="Urease_alpha"/>
    <property type="match status" value="1"/>
</dbReference>
<evidence type="ECO:0000256" key="6">
    <source>
        <dbReference type="HAMAP-Rule" id="MF_01953"/>
    </source>
</evidence>
<dbReference type="InterPro" id="IPR011612">
    <property type="entry name" value="Urease_alpha_N_dom"/>
</dbReference>
<evidence type="ECO:0000256" key="2">
    <source>
        <dbReference type="ARBA" id="ARBA00022596"/>
    </source>
</evidence>
<dbReference type="PANTHER" id="PTHR43440">
    <property type="entry name" value="UREASE"/>
    <property type="match status" value="1"/>
</dbReference>
<dbReference type="HOGENOM" id="CLU_000980_0_0_11"/>
<dbReference type="Gene3D" id="3.20.20.140">
    <property type="entry name" value="Metal-dependent hydrolases"/>
    <property type="match status" value="1"/>
</dbReference>
<comment type="PTM">
    <text evidence="8">Carbamylation allows a single lysine to coordinate two nickel ions.</text>
</comment>
<dbReference type="GO" id="GO:0005737">
    <property type="term" value="C:cytoplasm"/>
    <property type="evidence" value="ECO:0007669"/>
    <property type="project" value="UniProtKB-SubCell"/>
</dbReference>
<dbReference type="PROSITE" id="PS51368">
    <property type="entry name" value="UREASE_3"/>
    <property type="match status" value="1"/>
</dbReference>
<evidence type="ECO:0000313" key="16">
    <source>
        <dbReference type="Proteomes" id="UP000001382"/>
    </source>
</evidence>
<evidence type="ECO:0000256" key="11">
    <source>
        <dbReference type="PROSITE-ProRule" id="PRU00700"/>
    </source>
</evidence>
<dbReference type="PRINTS" id="PR01752">
    <property type="entry name" value="UREASE"/>
</dbReference>
<dbReference type="NCBIfam" id="NF009686">
    <property type="entry name" value="PRK13207.1"/>
    <property type="match status" value="1"/>
</dbReference>
<feature type="binding site" evidence="6 9">
    <location>
        <position position="279"/>
    </location>
    <ligand>
        <name>Ni(2+)</name>
        <dbReference type="ChEBI" id="CHEBI:49786"/>
        <label>2</label>
    </ligand>
</feature>
<feature type="binding site" evidence="6 11">
    <location>
        <position position="226"/>
    </location>
    <ligand>
        <name>substrate</name>
    </ligand>
</feature>
<evidence type="ECO:0000256" key="3">
    <source>
        <dbReference type="ARBA" id="ARBA00022723"/>
    </source>
</evidence>
<dbReference type="InterPro" id="IPR005848">
    <property type="entry name" value="Urease_asu"/>
</dbReference>
<feature type="modified residue" description="N6-carboxylysine" evidence="6 8">
    <location>
        <position position="224"/>
    </location>
</feature>
<evidence type="ECO:0000313" key="15">
    <source>
        <dbReference type="EMBL" id="ADB72997.1"/>
    </source>
</evidence>
<comment type="subunit">
    <text evidence="6">Heterotrimer of UreA (gamma), UreB (beta) and UreC (alpha) subunits. Three heterotrimers associate to form the active enzyme.</text>
</comment>
<reference evidence="15 16" key="1">
    <citation type="journal article" date="2010" name="Stand. Genomic Sci.">
        <title>Complete genome sequence of Geodermatophilus obscurus type strain (G-20).</title>
        <authorList>
            <person name="Ivanova N."/>
            <person name="Sikorski J."/>
            <person name="Jando M."/>
            <person name="Munk C."/>
            <person name="Lapidus A."/>
            <person name="Glavina Del Rio T."/>
            <person name="Copeland A."/>
            <person name="Tice H."/>
            <person name="Cheng J.-F."/>
            <person name="Lucas S."/>
            <person name="Chen F."/>
            <person name="Nolan M."/>
            <person name="Bruce D."/>
            <person name="Goodwin L."/>
            <person name="Pitluck S."/>
            <person name="Mavromatis K."/>
            <person name="Mikhailova N."/>
            <person name="Pati A."/>
            <person name="Chen A."/>
            <person name="Palaniappan K."/>
            <person name="Land M."/>
            <person name="Hauser L."/>
            <person name="Chang Y.-J."/>
            <person name="Jeffries C.D."/>
            <person name="Meincke L."/>
            <person name="Brettin T."/>
            <person name="Detter J.C."/>
            <person name="Detter J.C."/>
            <person name="Rohde M."/>
            <person name="Goeker M."/>
            <person name="Bristow J."/>
            <person name="Eisen J.A."/>
            <person name="Markowitz V."/>
            <person name="Hugenholtz P."/>
            <person name="Kyrpides N.C."/>
            <person name="Klenk H.-P."/>
        </authorList>
    </citation>
    <scope>NUCLEOTIDE SEQUENCE [LARGE SCALE GENOMIC DNA]</scope>
    <source>
        <strain evidence="16">ATCC 25078 / DSM 43160 / JCM 3152 / KCC A-0152 / KCTC 9177 / NBRC 13315 / NRRL B-3577 / G-20</strain>
    </source>
</reference>
<feature type="binding site" description="via carbamate group" evidence="6 9">
    <location>
        <position position="224"/>
    </location>
    <ligand>
        <name>Ni(2+)</name>
        <dbReference type="ChEBI" id="CHEBI:49786"/>
        <label>2</label>
    </ligand>
</feature>
<evidence type="ECO:0000259" key="14">
    <source>
        <dbReference type="PROSITE" id="PS51368"/>
    </source>
</evidence>
<reference evidence="16" key="2">
    <citation type="submission" date="2010-01" db="EMBL/GenBank/DDBJ databases">
        <title>The complete genome of Geodermatophilus obscurus DSM 43160.</title>
        <authorList>
            <consortium name="US DOE Joint Genome Institute (JGI-PGF)"/>
            <person name="Lucas S."/>
            <person name="Copeland A."/>
            <person name="Lapidus A."/>
            <person name="Glavina del Rio T."/>
            <person name="Dalin E."/>
            <person name="Tice H."/>
            <person name="Bruce D."/>
            <person name="Goodwin L."/>
            <person name="Pitluck S."/>
            <person name="Kyrpides N."/>
            <person name="Mavromatis K."/>
            <person name="Ivanova N."/>
            <person name="Munk A.C."/>
            <person name="Brettin T."/>
            <person name="Detter J.C."/>
            <person name="Han C."/>
            <person name="Larimer F."/>
            <person name="Land M."/>
            <person name="Hauser L."/>
            <person name="Markowitz V."/>
            <person name="Cheng J.-F."/>
            <person name="Hugenholtz P."/>
            <person name="Woyke T."/>
            <person name="Wu D."/>
            <person name="Jando M."/>
            <person name="Schneider S."/>
            <person name="Klenk H.-P."/>
            <person name="Eisen J.A."/>
        </authorList>
    </citation>
    <scope>NUCLEOTIDE SEQUENCE [LARGE SCALE GENOMIC DNA]</scope>
    <source>
        <strain evidence="16">ATCC 25078 / DSM 43160 / JCM 3152 / KCC A-0152 / KCTC 9177 / NBRC 13315 / NRRL B-3577 / G-20</strain>
    </source>
</reference>
<feature type="binding site" evidence="6 9">
    <location>
        <position position="253"/>
    </location>
    <ligand>
        <name>Ni(2+)</name>
        <dbReference type="ChEBI" id="CHEBI:49786"/>
        <label>2</label>
    </ligand>
</feature>
<dbReference type="KEGG" id="gob:Gobs_0191"/>
<evidence type="ECO:0000256" key="10">
    <source>
        <dbReference type="PIRSR" id="PIRSR611612-52"/>
    </source>
</evidence>
<dbReference type="RefSeq" id="WP_012946438.1">
    <property type="nucleotide sequence ID" value="NC_013757.1"/>
</dbReference>
<dbReference type="STRING" id="526225.Gobs_0191"/>
<keyword evidence="6 11" id="KW-0963">Cytoplasm</keyword>
<evidence type="ECO:0000256" key="1">
    <source>
        <dbReference type="ARBA" id="ARBA00004897"/>
    </source>
</evidence>
<keyword evidence="2 6" id="KW-0533">Nickel</keyword>
<feature type="binding site" evidence="6 9">
    <location>
        <position position="141"/>
    </location>
    <ligand>
        <name>Ni(2+)</name>
        <dbReference type="ChEBI" id="CHEBI:49786"/>
        <label>1</label>
    </ligand>
</feature>
<dbReference type="EMBL" id="CP001867">
    <property type="protein sequence ID" value="ADB72997.1"/>
    <property type="molecule type" value="Genomic_DNA"/>
</dbReference>
<dbReference type="NCBIfam" id="TIGR01792">
    <property type="entry name" value="urease_alph"/>
    <property type="match status" value="1"/>
</dbReference>
<feature type="domain" description="Urease" evidence="14">
    <location>
        <begin position="136"/>
        <end position="573"/>
    </location>
</feature>
<dbReference type="Proteomes" id="UP000001382">
    <property type="component" value="Chromosome"/>
</dbReference>
<dbReference type="SUPFAM" id="SSF51556">
    <property type="entry name" value="Metallo-dependent hydrolases"/>
    <property type="match status" value="1"/>
</dbReference>
<dbReference type="GO" id="GO:0043419">
    <property type="term" value="P:urea catabolic process"/>
    <property type="evidence" value="ECO:0007669"/>
    <property type="project" value="UniProtKB-UniRule"/>
</dbReference>
<dbReference type="eggNOG" id="COG0804">
    <property type="taxonomic scope" value="Bacteria"/>
</dbReference>
<keyword evidence="16" id="KW-1185">Reference proteome</keyword>
<name>D2S3W9_GEOOG</name>
<comment type="similarity">
    <text evidence="6 13">Belongs to the metallo-dependent hydrolases superfamily. Urease alpha subunit family.</text>
</comment>
<dbReference type="OrthoDB" id="9802793at2"/>
<dbReference type="SUPFAM" id="SSF51338">
    <property type="entry name" value="Composite domain of metallo-dependent hydrolases"/>
    <property type="match status" value="2"/>
</dbReference>
<feature type="binding site" description="via carbamate group" evidence="6 9">
    <location>
        <position position="224"/>
    </location>
    <ligand>
        <name>Ni(2+)</name>
        <dbReference type="ChEBI" id="CHEBI:49786"/>
        <label>1</label>
    </ligand>
</feature>
<feature type="binding site" evidence="6 9">
    <location>
        <position position="367"/>
    </location>
    <ligand>
        <name>Ni(2+)</name>
        <dbReference type="ChEBI" id="CHEBI:49786"/>
        <label>1</label>
    </ligand>
</feature>
<dbReference type="GO" id="GO:0016151">
    <property type="term" value="F:nickel cation binding"/>
    <property type="evidence" value="ECO:0007669"/>
    <property type="project" value="UniProtKB-UniRule"/>
</dbReference>
<dbReference type="UniPathway" id="UPA00258">
    <property type="reaction ID" value="UER00370"/>
</dbReference>
<dbReference type="MEROPS" id="M38.982"/>
<comment type="cofactor">
    <cofactor evidence="6 9 12">
        <name>Ni cation</name>
        <dbReference type="ChEBI" id="CHEBI:25516"/>
    </cofactor>
    <text evidence="6 9 12">Binds 2 nickel ions per subunit.</text>
</comment>
<dbReference type="InterPro" id="IPR006680">
    <property type="entry name" value="Amidohydro-rel"/>
</dbReference>
<evidence type="ECO:0000256" key="8">
    <source>
        <dbReference type="PIRSR" id="PIRSR611612-50"/>
    </source>
</evidence>
<evidence type="ECO:0000256" key="5">
    <source>
        <dbReference type="ARBA" id="ARBA00047778"/>
    </source>
</evidence>
<dbReference type="PANTHER" id="PTHR43440:SF1">
    <property type="entry name" value="UREASE"/>
    <property type="match status" value="1"/>
</dbReference>
<dbReference type="HAMAP" id="MF_01953">
    <property type="entry name" value="Urease_alpha"/>
    <property type="match status" value="1"/>
</dbReference>
<sequence length="573" mass="60484">MVLLSRERYAQLYGPTVGDRVRLADTDLLIEVEEDRCGGPGRAGEEAVFGGGKVIRESMGQGRATRAEGAPDLVITGAVVLDHWGVVKADVGIRDGRIVALGKAGNPDTMDGVHPGLVIGPGTEVLAGNGRILTAGGIDCHVHFICPQIVPTALGSGVTTLIGGGTGPAEGSKATTITPGDWYLARMLEAMDPWPVNVALLGKGNTVSQESMEEQLRGGASGFKLHEDWGSTPAAIDACLTVAGRNGVPVALHSDTLNEAGFIEDTLAAIAGRSIHAYHTEGAGGGHAPDIITVAGHPNVLPSSTNPTRPHTVNTLDEHLDMLMVCHHLDSSVPEDLAFAESRIRPTTIAAEDLLHDVGAISMIGSDAQAMGRVGEVVLRTWQTAHVMKRKRGSLAGDGAADNLRARRYVAKYTICPAVAHGIDGEVGSVEPGKLADLVLWDPRFFGVRPHAVLKGGVIAWAQMGDANASIPTPQPQLPRPMFGAYGRVPARTALHFVAPAAVEAGLADRLGVDRRLVAVTDTTRLAKADMPENTALPDIRVDPDTFTVRVDGEVWEPEPVRELPMAQRYFLF</sequence>
<dbReference type="InterPro" id="IPR029754">
    <property type="entry name" value="Urease_Ni-bd"/>
</dbReference>
<dbReference type="InterPro" id="IPR017950">
    <property type="entry name" value="Urease_AS"/>
</dbReference>
<feature type="active site" description="Proton donor" evidence="6 10">
    <location>
        <position position="327"/>
    </location>
</feature>
<dbReference type="InterPro" id="IPR032466">
    <property type="entry name" value="Metal_Hydrolase"/>
</dbReference>
<organism evidence="15 16">
    <name type="scientific">Geodermatophilus obscurus (strain ATCC 25078 / DSM 43160 / JCM 3152 / CCUG 61914 / KCC A-0152 / KCTC 9177 / NBRC 13315 / NRRL B-3577 / G-20)</name>
    <dbReference type="NCBI Taxonomy" id="526225"/>
    <lineage>
        <taxon>Bacteria</taxon>
        <taxon>Bacillati</taxon>
        <taxon>Actinomycetota</taxon>
        <taxon>Actinomycetes</taxon>
        <taxon>Geodermatophilales</taxon>
        <taxon>Geodermatophilaceae</taxon>
        <taxon>Geodermatophilus</taxon>
    </lineage>
</organism>
<dbReference type="GO" id="GO:0009039">
    <property type="term" value="F:urease activity"/>
    <property type="evidence" value="ECO:0007669"/>
    <property type="project" value="UniProtKB-UniRule"/>
</dbReference>
<dbReference type="InterPro" id="IPR050112">
    <property type="entry name" value="Urease_alpha_subunit"/>
</dbReference>
<dbReference type="NCBIfam" id="NF009685">
    <property type="entry name" value="PRK13206.1"/>
    <property type="match status" value="1"/>
</dbReference>
<protein>
    <recommendedName>
        <fullName evidence="6 7">Urease subunit alpha</fullName>
        <ecNumber evidence="6 7">3.5.1.5</ecNumber>
    </recommendedName>
    <alternativeName>
        <fullName evidence="6">Urea amidohydrolase subunit alpha</fullName>
    </alternativeName>
</protein>
<evidence type="ECO:0000256" key="13">
    <source>
        <dbReference type="RuleBase" id="RU004158"/>
    </source>
</evidence>
<dbReference type="AlphaFoldDB" id="D2S3W9"/>
<gene>
    <name evidence="6" type="primary">ureC</name>
    <name evidence="15" type="ordered locus">Gobs_0191</name>
</gene>
<keyword evidence="3 6" id="KW-0479">Metal-binding</keyword>
<feature type="binding site" evidence="6 9">
    <location>
        <position position="143"/>
    </location>
    <ligand>
        <name>Ni(2+)</name>
        <dbReference type="ChEBI" id="CHEBI:49786"/>
        <label>1</label>
    </ligand>
</feature>
<dbReference type="Pfam" id="PF00449">
    <property type="entry name" value="Urease_alpha"/>
    <property type="match status" value="1"/>
</dbReference>
<dbReference type="InterPro" id="IPR017951">
    <property type="entry name" value="Urease_asu_c"/>
</dbReference>
<evidence type="ECO:0000256" key="4">
    <source>
        <dbReference type="ARBA" id="ARBA00022801"/>
    </source>
</evidence>
<comment type="catalytic activity">
    <reaction evidence="5 6 12">
        <text>urea + 2 H2O + H(+) = hydrogencarbonate + 2 NH4(+)</text>
        <dbReference type="Rhea" id="RHEA:20557"/>
        <dbReference type="ChEBI" id="CHEBI:15377"/>
        <dbReference type="ChEBI" id="CHEBI:15378"/>
        <dbReference type="ChEBI" id="CHEBI:16199"/>
        <dbReference type="ChEBI" id="CHEBI:17544"/>
        <dbReference type="ChEBI" id="CHEBI:28938"/>
        <dbReference type="EC" id="3.5.1.5"/>
    </reaction>
</comment>
<evidence type="ECO:0000256" key="12">
    <source>
        <dbReference type="RuleBase" id="RU000510"/>
    </source>
</evidence>
<dbReference type="InterPro" id="IPR011059">
    <property type="entry name" value="Metal-dep_hydrolase_composite"/>
</dbReference>
<proteinExistence type="inferred from homology"/>
<comment type="subcellular location">
    <subcellularLocation>
        <location evidence="6 11">Cytoplasm</location>
    </subcellularLocation>
</comment>
<comment type="pathway">
    <text evidence="1 6">Nitrogen metabolism; urea degradation; CO(2) and NH(3) from urea (urease route): step 1/1.</text>
</comment>
<dbReference type="PROSITE" id="PS00145">
    <property type="entry name" value="UREASE_2"/>
    <property type="match status" value="1"/>
</dbReference>
<dbReference type="Pfam" id="PF01979">
    <property type="entry name" value="Amidohydro_1"/>
    <property type="match status" value="1"/>
</dbReference>
<keyword evidence="4 6" id="KW-0378">Hydrolase</keyword>
<evidence type="ECO:0000256" key="7">
    <source>
        <dbReference type="NCBIfam" id="TIGR01792"/>
    </source>
</evidence>
<dbReference type="EC" id="3.5.1.5" evidence="6 7"/>
<accession>D2S3W9</accession>
<evidence type="ECO:0000256" key="9">
    <source>
        <dbReference type="PIRSR" id="PIRSR611612-51"/>
    </source>
</evidence>
<comment type="PTM">
    <text evidence="6">Carboxylation allows a single lysine to coordinate two nickel ions.</text>
</comment>
<dbReference type="PROSITE" id="PS01120">
    <property type="entry name" value="UREASE_1"/>
    <property type="match status" value="1"/>
</dbReference>
<dbReference type="Gene3D" id="2.30.40.10">
    <property type="entry name" value="Urease, subunit C, domain 1"/>
    <property type="match status" value="1"/>
</dbReference>